<gene>
    <name evidence="8" type="ORF">GLIP_0419</name>
</gene>
<dbReference type="Gene3D" id="3.40.630.10">
    <property type="entry name" value="Zn peptidases"/>
    <property type="match status" value="1"/>
</dbReference>
<accession>K6XN06</accession>
<keyword evidence="6" id="KW-0732">Signal</keyword>
<dbReference type="InterPro" id="IPR001261">
    <property type="entry name" value="ArgE/DapE_CS"/>
</dbReference>
<feature type="chain" id="PRO_5003896763" evidence="6">
    <location>
        <begin position="26"/>
        <end position="436"/>
    </location>
</feature>
<dbReference type="InterPro" id="IPR002933">
    <property type="entry name" value="Peptidase_M20"/>
</dbReference>
<dbReference type="Gene3D" id="3.30.70.360">
    <property type="match status" value="1"/>
</dbReference>
<comment type="cofactor">
    <cofactor evidence="1">
        <name>Zn(2+)</name>
        <dbReference type="ChEBI" id="CHEBI:29105"/>
    </cofactor>
</comment>
<dbReference type="GO" id="GO:0046872">
    <property type="term" value="F:metal ion binding"/>
    <property type="evidence" value="ECO:0007669"/>
    <property type="project" value="UniProtKB-KW"/>
</dbReference>
<dbReference type="InterPro" id="IPR011650">
    <property type="entry name" value="Peptidase_M20_dimer"/>
</dbReference>
<dbReference type="Pfam" id="PF07687">
    <property type="entry name" value="M20_dimer"/>
    <property type="match status" value="1"/>
</dbReference>
<dbReference type="Proteomes" id="UP000006334">
    <property type="component" value="Unassembled WGS sequence"/>
</dbReference>
<evidence type="ECO:0000256" key="6">
    <source>
        <dbReference type="SAM" id="SignalP"/>
    </source>
</evidence>
<name>K6XN06_9ALTE</name>
<protein>
    <submittedName>
        <fullName evidence="8">Glutamate carboxypeptidase</fullName>
        <ecNumber evidence="8">3.4.17.11</ecNumber>
    </submittedName>
</protein>
<keyword evidence="4" id="KW-0862">Zinc</keyword>
<dbReference type="GO" id="GO:0004180">
    <property type="term" value="F:carboxypeptidase activity"/>
    <property type="evidence" value="ECO:0007669"/>
    <property type="project" value="UniProtKB-KW"/>
</dbReference>
<dbReference type="OrthoDB" id="9776600at2"/>
<evidence type="ECO:0000256" key="5">
    <source>
        <dbReference type="ARBA" id="ARBA00023285"/>
    </source>
</evidence>
<reference evidence="8 9" key="1">
    <citation type="journal article" date="2017" name="Antonie Van Leeuwenhoek">
        <title>Rhizobium rhizosphaerae sp. nov., a novel species isolated from rice rhizosphere.</title>
        <authorList>
            <person name="Zhao J.J."/>
            <person name="Zhang J."/>
            <person name="Zhang R.J."/>
            <person name="Zhang C.W."/>
            <person name="Yin H.Q."/>
            <person name="Zhang X.X."/>
        </authorList>
    </citation>
    <scope>NUCLEOTIDE SEQUENCE [LARGE SCALE GENOMIC DNA]</scope>
    <source>
        <strain evidence="8 9">E3</strain>
    </source>
</reference>
<dbReference type="STRING" id="1127673.GLIP_0419"/>
<evidence type="ECO:0000256" key="4">
    <source>
        <dbReference type="ARBA" id="ARBA00022833"/>
    </source>
</evidence>
<feature type="signal peptide" evidence="6">
    <location>
        <begin position="1"/>
        <end position="25"/>
    </location>
</feature>
<keyword evidence="8" id="KW-0121">Carboxypeptidase</keyword>
<dbReference type="SUPFAM" id="SSF53187">
    <property type="entry name" value="Zn-dependent exopeptidases"/>
    <property type="match status" value="1"/>
</dbReference>
<dbReference type="EC" id="3.4.17.11" evidence="8"/>
<dbReference type="InterPro" id="IPR036264">
    <property type="entry name" value="Bact_exopeptidase_dim_dom"/>
</dbReference>
<evidence type="ECO:0000256" key="2">
    <source>
        <dbReference type="ARBA" id="ARBA00022723"/>
    </source>
</evidence>
<keyword evidence="3 8" id="KW-0378">Hydrolase</keyword>
<keyword evidence="2" id="KW-0479">Metal-binding</keyword>
<dbReference type="EMBL" id="BAEN01000014">
    <property type="protein sequence ID" value="GAC13066.1"/>
    <property type="molecule type" value="Genomic_DNA"/>
</dbReference>
<dbReference type="RefSeq" id="WP_008842886.1">
    <property type="nucleotide sequence ID" value="NZ_BAEN01000014.1"/>
</dbReference>
<keyword evidence="8" id="KW-0645">Protease</keyword>
<proteinExistence type="predicted"/>
<dbReference type="eggNOG" id="COG0624">
    <property type="taxonomic scope" value="Bacteria"/>
</dbReference>
<dbReference type="InterPro" id="IPR050072">
    <property type="entry name" value="Peptidase_M20A"/>
</dbReference>
<organism evidence="8 9">
    <name type="scientific">Aliiglaciecola lipolytica E3</name>
    <dbReference type="NCBI Taxonomy" id="1127673"/>
    <lineage>
        <taxon>Bacteria</taxon>
        <taxon>Pseudomonadati</taxon>
        <taxon>Pseudomonadota</taxon>
        <taxon>Gammaproteobacteria</taxon>
        <taxon>Alteromonadales</taxon>
        <taxon>Alteromonadaceae</taxon>
        <taxon>Aliiglaciecola</taxon>
    </lineage>
</organism>
<evidence type="ECO:0000313" key="8">
    <source>
        <dbReference type="EMBL" id="GAC13066.1"/>
    </source>
</evidence>
<dbReference type="AlphaFoldDB" id="K6XN06"/>
<sequence>MNRITPFLYFLIVFTAATSANQSNAQVESEIVALLNEQLPEAQELLKRSVNINSGTMNFAGVKSVGQLFQKELDEIGFTTHWQGGAEFDRAGHLIASYGNKGPKILMIGHLDTVFAKDDSFQEYQTLADNKVAGPGITDMKGGDVIIIEVMRALKNLGILDDVSIKIVMTGDEERSGKPLSASKKAIIDAAKWADIALGFEDGDSDIKTAVVARRGSIDWQLDVTGRAAHSSQIFSENVGYGAIFEAARILDAFRQELAHLGNLTFNPGIILGGTDTTFDQQTANGTAFGKNNVVAKHVIVKGGIRALTPQELDTAKSTMQKIVKQNLLHTNATLTIGNGYPPMAPTEKNYQLLSWYSDVSESLGYGKVVAVNPRNAGAADISFAADHVEMALDGLGLMGAGGHTKDEQADMTSFAKNMHKAAILIYRLAQQQNSK</sequence>
<evidence type="ECO:0000259" key="7">
    <source>
        <dbReference type="Pfam" id="PF07687"/>
    </source>
</evidence>
<dbReference type="PANTHER" id="PTHR43808">
    <property type="entry name" value="ACETYLORNITHINE DEACETYLASE"/>
    <property type="match status" value="1"/>
</dbReference>
<comment type="caution">
    <text evidence="8">The sequence shown here is derived from an EMBL/GenBank/DDBJ whole genome shotgun (WGS) entry which is preliminary data.</text>
</comment>
<keyword evidence="9" id="KW-1185">Reference proteome</keyword>
<dbReference type="PANTHER" id="PTHR43808:SF32">
    <property type="entry name" value="ARGE_DAPE-RELATED DEACYLASE"/>
    <property type="match status" value="1"/>
</dbReference>
<evidence type="ECO:0000256" key="3">
    <source>
        <dbReference type="ARBA" id="ARBA00022801"/>
    </source>
</evidence>
<keyword evidence="5" id="KW-0170">Cobalt</keyword>
<dbReference type="SUPFAM" id="SSF55031">
    <property type="entry name" value="Bacterial exopeptidase dimerisation domain"/>
    <property type="match status" value="1"/>
</dbReference>
<dbReference type="Pfam" id="PF01546">
    <property type="entry name" value="Peptidase_M20"/>
    <property type="match status" value="1"/>
</dbReference>
<dbReference type="PROSITE" id="PS00758">
    <property type="entry name" value="ARGE_DAPE_CPG2_1"/>
    <property type="match status" value="1"/>
</dbReference>
<feature type="domain" description="Peptidase M20 dimerisation" evidence="7">
    <location>
        <begin position="212"/>
        <end position="330"/>
    </location>
</feature>
<evidence type="ECO:0000256" key="1">
    <source>
        <dbReference type="ARBA" id="ARBA00001947"/>
    </source>
</evidence>
<evidence type="ECO:0000313" key="9">
    <source>
        <dbReference type="Proteomes" id="UP000006334"/>
    </source>
</evidence>